<dbReference type="Proteomes" id="UP000195221">
    <property type="component" value="Unassembled WGS sequence"/>
</dbReference>
<evidence type="ECO:0000313" key="1">
    <source>
        <dbReference type="EMBL" id="OTP75030.1"/>
    </source>
</evidence>
<evidence type="ECO:0000313" key="2">
    <source>
        <dbReference type="Proteomes" id="UP000195221"/>
    </source>
</evidence>
<protein>
    <submittedName>
        <fullName evidence="1">Mobile element protein</fullName>
    </submittedName>
</protein>
<name>A0A242MUB7_CABSO</name>
<reference evidence="1 2" key="1">
    <citation type="submission" date="2017-03" db="EMBL/GenBank/DDBJ databases">
        <title>Genome analysis of strain PAMC 26577.</title>
        <authorList>
            <person name="Oh H.-M."/>
            <person name="Yang J.-A."/>
        </authorList>
    </citation>
    <scope>NUCLEOTIDE SEQUENCE [LARGE SCALE GENOMIC DNA]</scope>
    <source>
        <strain evidence="1 2">PAMC 26577</strain>
    </source>
</reference>
<organism evidence="1 2">
    <name type="scientific">Caballeronia sordidicola</name>
    <name type="common">Burkholderia sordidicola</name>
    <dbReference type="NCBI Taxonomy" id="196367"/>
    <lineage>
        <taxon>Bacteria</taxon>
        <taxon>Pseudomonadati</taxon>
        <taxon>Pseudomonadota</taxon>
        <taxon>Betaproteobacteria</taxon>
        <taxon>Burkholderiales</taxon>
        <taxon>Burkholderiaceae</taxon>
        <taxon>Caballeronia</taxon>
    </lineage>
</organism>
<comment type="caution">
    <text evidence="1">The sequence shown here is derived from an EMBL/GenBank/DDBJ whole genome shotgun (WGS) entry which is preliminary data.</text>
</comment>
<dbReference type="EMBL" id="NBTZ01000056">
    <property type="protein sequence ID" value="OTP75030.1"/>
    <property type="molecule type" value="Genomic_DNA"/>
</dbReference>
<gene>
    <name evidence="1" type="ORF">PAMC26577_14255</name>
</gene>
<dbReference type="AlphaFoldDB" id="A0A242MUB7"/>
<accession>A0A242MUB7</accession>
<proteinExistence type="predicted"/>
<sequence length="143" mass="15890">MIVPYSAMCCVSNATSRPLLRAIAGEVGCSVNTVRKYLAAQDAPTFKPAATPRKSMVKPFEGYLRERVAAAAPDWFPAAVLWREIQSMGLLAAAELYANVVRRNSVNPETMFSREALIRVDIVKHTRNDLKPSIRVLKFKARP</sequence>